<protein>
    <submittedName>
        <fullName evidence="1">Uncharacterized protein</fullName>
    </submittedName>
</protein>
<comment type="caution">
    <text evidence="1">The sequence shown here is derived from an EMBL/GenBank/DDBJ whole genome shotgun (WGS) entry which is preliminary data.</text>
</comment>
<organism evidence="1 2">
    <name type="scientific">Crotalaria pallida</name>
    <name type="common">Smooth rattlebox</name>
    <name type="synonym">Crotalaria striata</name>
    <dbReference type="NCBI Taxonomy" id="3830"/>
    <lineage>
        <taxon>Eukaryota</taxon>
        <taxon>Viridiplantae</taxon>
        <taxon>Streptophyta</taxon>
        <taxon>Embryophyta</taxon>
        <taxon>Tracheophyta</taxon>
        <taxon>Spermatophyta</taxon>
        <taxon>Magnoliopsida</taxon>
        <taxon>eudicotyledons</taxon>
        <taxon>Gunneridae</taxon>
        <taxon>Pentapetalae</taxon>
        <taxon>rosids</taxon>
        <taxon>fabids</taxon>
        <taxon>Fabales</taxon>
        <taxon>Fabaceae</taxon>
        <taxon>Papilionoideae</taxon>
        <taxon>50 kb inversion clade</taxon>
        <taxon>genistoids sensu lato</taxon>
        <taxon>core genistoids</taxon>
        <taxon>Crotalarieae</taxon>
        <taxon>Crotalaria</taxon>
    </lineage>
</organism>
<reference evidence="1 2" key="1">
    <citation type="submission" date="2024-01" db="EMBL/GenBank/DDBJ databases">
        <title>The genomes of 5 underutilized Papilionoideae crops provide insights into root nodulation and disease resistanc.</title>
        <authorList>
            <person name="Yuan L."/>
        </authorList>
    </citation>
    <scope>NUCLEOTIDE SEQUENCE [LARGE SCALE GENOMIC DNA]</scope>
    <source>
        <strain evidence="1">ZHUSHIDOU_FW_LH</strain>
        <tissue evidence="1">Leaf</tissue>
    </source>
</reference>
<accession>A0AAN9FDI7</accession>
<keyword evidence="2" id="KW-1185">Reference proteome</keyword>
<evidence type="ECO:0000313" key="2">
    <source>
        <dbReference type="Proteomes" id="UP001372338"/>
    </source>
</evidence>
<name>A0AAN9FDI7_CROPI</name>
<proteinExistence type="predicted"/>
<dbReference type="AlphaFoldDB" id="A0AAN9FDI7"/>
<dbReference type="EMBL" id="JAYWIO010000003">
    <property type="protein sequence ID" value="KAK7273455.1"/>
    <property type="molecule type" value="Genomic_DNA"/>
</dbReference>
<gene>
    <name evidence="1" type="ORF">RIF29_14505</name>
</gene>
<sequence length="238" mass="26346">MFLPLFKALKLRECNLIPFDGQLIGFMGDTIQPLGYIHLPVTLGQQPSSRTEIIKFLVVDCPAAYNVILGRTSLQAFGAVVLTVHLAMKFVRADEKVVTVKAEQEAARKCYNASHGKVKNKEQTQLDKPSLDKGNVSLTDLDVRAELDESRPTPKGEWEYLTLDSYPIRQIKLGSDLPPNIKDELSELQIANKDLFALTSADMLGIDPNFICHKLSINPGAKPMAQIKRKVSVEKAGT</sequence>
<dbReference type="PANTHER" id="PTHR33240:SF15">
    <property type="entry name" value="GAG-PRO-LIKE PROTEIN"/>
    <property type="match status" value="1"/>
</dbReference>
<dbReference type="PANTHER" id="PTHR33240">
    <property type="entry name" value="OS08G0508500 PROTEIN"/>
    <property type="match status" value="1"/>
</dbReference>
<evidence type="ECO:0000313" key="1">
    <source>
        <dbReference type="EMBL" id="KAK7273455.1"/>
    </source>
</evidence>
<dbReference type="Proteomes" id="UP001372338">
    <property type="component" value="Unassembled WGS sequence"/>
</dbReference>